<evidence type="ECO:0000256" key="10">
    <source>
        <dbReference type="ARBA" id="ARBA00022597"/>
    </source>
</evidence>
<dbReference type="SUPFAM" id="SSF51621">
    <property type="entry name" value="Phosphoenolpyruvate/pyruvate domain"/>
    <property type="match status" value="1"/>
</dbReference>
<dbReference type="SUPFAM" id="SSF47831">
    <property type="entry name" value="Enzyme I of the PEP:sugar phosphotransferase system HPr-binding (sub)domain"/>
    <property type="match status" value="1"/>
</dbReference>
<evidence type="ECO:0000313" key="22">
    <source>
        <dbReference type="Proteomes" id="UP001597391"/>
    </source>
</evidence>
<feature type="domain" description="PEP-utilising enzyme C-terminal" evidence="19">
    <location>
        <begin position="262"/>
        <end position="533"/>
    </location>
</feature>
<proteinExistence type="inferred from homology"/>
<comment type="subcellular location">
    <subcellularLocation>
        <location evidence="4 17">Cytoplasm</location>
    </subcellularLocation>
</comment>
<evidence type="ECO:0000259" key="18">
    <source>
        <dbReference type="Pfam" id="PF00391"/>
    </source>
</evidence>
<dbReference type="GO" id="GO:0008965">
    <property type="term" value="F:phosphoenolpyruvate-protein phosphotransferase activity"/>
    <property type="evidence" value="ECO:0007669"/>
    <property type="project" value="UniProtKB-EC"/>
</dbReference>
<evidence type="ECO:0000313" key="21">
    <source>
        <dbReference type="EMBL" id="MFD2841061.1"/>
    </source>
</evidence>
<dbReference type="EMBL" id="JBHUOP010000004">
    <property type="protein sequence ID" value="MFD2841061.1"/>
    <property type="molecule type" value="Genomic_DNA"/>
</dbReference>
<evidence type="ECO:0000256" key="1">
    <source>
        <dbReference type="ARBA" id="ARBA00000683"/>
    </source>
</evidence>
<dbReference type="Pfam" id="PF02896">
    <property type="entry name" value="PEP-utilizers_C"/>
    <property type="match status" value="1"/>
</dbReference>
<dbReference type="Gene3D" id="3.20.20.60">
    <property type="entry name" value="Phosphoenolpyruvate-binding domains"/>
    <property type="match status" value="1"/>
</dbReference>
<dbReference type="InterPro" id="IPR036618">
    <property type="entry name" value="PtsI_HPr-bd_sf"/>
</dbReference>
<evidence type="ECO:0000256" key="5">
    <source>
        <dbReference type="ARBA" id="ARBA00007837"/>
    </source>
</evidence>
<keyword evidence="15 17" id="KW-0460">Magnesium</keyword>
<dbReference type="InterPro" id="IPR036637">
    <property type="entry name" value="Phosphohistidine_dom_sf"/>
</dbReference>
<name>A0ABW5XIF7_9MICO</name>
<evidence type="ECO:0000256" key="8">
    <source>
        <dbReference type="ARBA" id="ARBA00022448"/>
    </source>
</evidence>
<evidence type="ECO:0000256" key="17">
    <source>
        <dbReference type="PIRNR" id="PIRNR000732"/>
    </source>
</evidence>
<dbReference type="PANTHER" id="PTHR46244">
    <property type="entry name" value="PHOSPHOENOLPYRUVATE-PROTEIN PHOSPHOTRANSFERASE"/>
    <property type="match status" value="1"/>
</dbReference>
<dbReference type="InterPro" id="IPR015813">
    <property type="entry name" value="Pyrv/PenolPyrv_kinase-like_dom"/>
</dbReference>
<dbReference type="PIRSF" id="PIRSF000732">
    <property type="entry name" value="PTS_enzyme_I"/>
    <property type="match status" value="1"/>
</dbReference>
<dbReference type="InterPro" id="IPR008279">
    <property type="entry name" value="PEP-util_enz_mobile_dom"/>
</dbReference>
<dbReference type="NCBIfam" id="TIGR01417">
    <property type="entry name" value="PTS_I_fam"/>
    <property type="match status" value="1"/>
</dbReference>
<evidence type="ECO:0000259" key="19">
    <source>
        <dbReference type="Pfam" id="PF02896"/>
    </source>
</evidence>
<dbReference type="InterPro" id="IPR050499">
    <property type="entry name" value="PEP-utilizing_PTS_enzyme"/>
</dbReference>
<gene>
    <name evidence="21" type="primary">ptsP</name>
    <name evidence="21" type="ORF">ACFSYH_10855</name>
</gene>
<feature type="domain" description="PEP-utilising enzyme mobile" evidence="18">
    <location>
        <begin position="162"/>
        <end position="234"/>
    </location>
</feature>
<dbReference type="PRINTS" id="PR01736">
    <property type="entry name" value="PHPHTRNFRASE"/>
</dbReference>
<keyword evidence="9 17" id="KW-0963">Cytoplasm</keyword>
<comment type="cofactor">
    <cofactor evidence="2 17">
        <name>Mg(2+)</name>
        <dbReference type="ChEBI" id="CHEBI:18420"/>
    </cofactor>
</comment>
<comment type="caution">
    <text evidence="21">The sequence shown here is derived from an EMBL/GenBank/DDBJ whole genome shotgun (WGS) entry which is preliminary data.</text>
</comment>
<evidence type="ECO:0000256" key="6">
    <source>
        <dbReference type="ARBA" id="ARBA00012232"/>
    </source>
</evidence>
<dbReference type="PANTHER" id="PTHR46244:SF3">
    <property type="entry name" value="PHOSPHOENOLPYRUVATE-PROTEIN PHOSPHOTRANSFERASE"/>
    <property type="match status" value="1"/>
</dbReference>
<protein>
    <recommendedName>
        <fullName evidence="7 17">Phosphoenolpyruvate-protein phosphotransferase</fullName>
        <ecNumber evidence="6 17">2.7.3.9</ecNumber>
    </recommendedName>
    <alternativeName>
        <fullName evidence="16 17">Phosphotransferase system, enzyme I</fullName>
    </alternativeName>
</protein>
<dbReference type="InterPro" id="IPR006318">
    <property type="entry name" value="PTS_EI-like"/>
</dbReference>
<dbReference type="Pfam" id="PF05524">
    <property type="entry name" value="PEP-utilisers_N"/>
    <property type="match status" value="1"/>
</dbReference>
<dbReference type="InterPro" id="IPR040442">
    <property type="entry name" value="Pyrv_kinase-like_dom_sf"/>
</dbReference>
<keyword evidence="13 17" id="KW-0479">Metal-binding</keyword>
<keyword evidence="12 17" id="KW-0598">Phosphotransferase system</keyword>
<reference evidence="22" key="1">
    <citation type="journal article" date="2019" name="Int. J. Syst. Evol. Microbiol.">
        <title>The Global Catalogue of Microorganisms (GCM) 10K type strain sequencing project: providing services to taxonomists for standard genome sequencing and annotation.</title>
        <authorList>
            <consortium name="The Broad Institute Genomics Platform"/>
            <consortium name="The Broad Institute Genome Sequencing Center for Infectious Disease"/>
            <person name="Wu L."/>
            <person name="Ma J."/>
        </authorList>
    </citation>
    <scope>NUCLEOTIDE SEQUENCE [LARGE SCALE GENOMIC DNA]</scope>
    <source>
        <strain evidence="22">KCTC 33576</strain>
    </source>
</reference>
<evidence type="ECO:0000256" key="11">
    <source>
        <dbReference type="ARBA" id="ARBA00022679"/>
    </source>
</evidence>
<dbReference type="InterPro" id="IPR000121">
    <property type="entry name" value="PEP_util_C"/>
</dbReference>
<evidence type="ECO:0000256" key="7">
    <source>
        <dbReference type="ARBA" id="ARBA00016544"/>
    </source>
</evidence>
<keyword evidence="14 17" id="KW-0418">Kinase</keyword>
<dbReference type="InterPro" id="IPR008731">
    <property type="entry name" value="PTS_EIN"/>
</dbReference>
<comment type="function">
    <text evidence="3 17">General (non sugar-specific) component of the phosphoenolpyruvate-dependent sugar phosphotransferase system (sugar PTS). This major carbohydrate active-transport system catalyzes the phosphorylation of incoming sugar substrates concomitantly with their translocation across the cell membrane. Enzyme I transfers the phosphoryl group from phosphoenolpyruvate (PEP) to the phosphoryl carrier protein (HPr).</text>
</comment>
<evidence type="ECO:0000256" key="15">
    <source>
        <dbReference type="ARBA" id="ARBA00022842"/>
    </source>
</evidence>
<dbReference type="RefSeq" id="WP_377466983.1">
    <property type="nucleotide sequence ID" value="NZ_JBHUOP010000004.1"/>
</dbReference>
<keyword evidence="11 17" id="KW-0808">Transferase</keyword>
<evidence type="ECO:0000256" key="16">
    <source>
        <dbReference type="ARBA" id="ARBA00033235"/>
    </source>
</evidence>
<dbReference type="EC" id="2.7.3.9" evidence="6 17"/>
<evidence type="ECO:0000256" key="3">
    <source>
        <dbReference type="ARBA" id="ARBA00002728"/>
    </source>
</evidence>
<evidence type="ECO:0000256" key="2">
    <source>
        <dbReference type="ARBA" id="ARBA00001946"/>
    </source>
</evidence>
<dbReference type="Gene3D" id="3.50.30.10">
    <property type="entry name" value="Phosphohistidine domain"/>
    <property type="match status" value="1"/>
</dbReference>
<dbReference type="Proteomes" id="UP001597391">
    <property type="component" value="Unassembled WGS sequence"/>
</dbReference>
<keyword evidence="22" id="KW-1185">Reference proteome</keyword>
<organism evidence="21 22">
    <name type="scientific">Populibacterium corticicola</name>
    <dbReference type="NCBI Taxonomy" id="1812826"/>
    <lineage>
        <taxon>Bacteria</taxon>
        <taxon>Bacillati</taxon>
        <taxon>Actinomycetota</taxon>
        <taxon>Actinomycetes</taxon>
        <taxon>Micrococcales</taxon>
        <taxon>Jonesiaceae</taxon>
        <taxon>Populibacterium</taxon>
    </lineage>
</organism>
<evidence type="ECO:0000256" key="12">
    <source>
        <dbReference type="ARBA" id="ARBA00022683"/>
    </source>
</evidence>
<sequence>MPVLADEAAARTVTGIGVCAGIAAGRVFHLTEPITEPSPGLRLGPRADHRAEADRIETASDRVQAALVAAAERATGQHTKEMLEATAAMSADPMLVSDAQRRVTEEHLVAERAVWEAAESVKKQFQQLGGYFAERTSDINDIRDRIIAELSGRLAPGLPMVDEPYVLVAPDLAPSIAATLDENLVLAIVTDGAGPTSHTAIIANAKGIPAVVAALGATEQLRPGVTALVNGSSGVVVASPSDEQVASALKHAQVVRTFDGHGHTKDGHAIAILANVGDTASAREAASANAEGVGLFRTEFCFLDRTESPTVNEQVEQYGGVFAQFSGKKVVIRTLDSGADKPLPFLTFDNEENPALGVRGYRTAGRAPELLDEQLEAIAQAASAHPSTDVWVMAPMVSTVDEAEAFVESCSRHGLNTAGVMIEVPSAALLSSHILTSARFASIGTNDLTQYAMAADRLMGPLAQYNDPWQPAVLQLIDAACKGGKLNDRPVGVCGEAAANPALAIVLVGLGVSTVSMSPRAIPDVAAALAAVEYKKCLEVARTALQARNAREARRAVRAALPELAALGL</sequence>
<comment type="catalytic activity">
    <reaction evidence="1 17">
        <text>L-histidyl-[protein] + phosphoenolpyruvate = N(pros)-phospho-L-histidyl-[protein] + pyruvate</text>
        <dbReference type="Rhea" id="RHEA:23880"/>
        <dbReference type="Rhea" id="RHEA-COMP:9745"/>
        <dbReference type="Rhea" id="RHEA-COMP:9746"/>
        <dbReference type="ChEBI" id="CHEBI:15361"/>
        <dbReference type="ChEBI" id="CHEBI:29979"/>
        <dbReference type="ChEBI" id="CHEBI:58702"/>
        <dbReference type="ChEBI" id="CHEBI:64837"/>
        <dbReference type="EC" id="2.7.3.9"/>
    </reaction>
</comment>
<dbReference type="Gene3D" id="1.10.274.10">
    <property type="entry name" value="PtsI, HPr-binding domain"/>
    <property type="match status" value="1"/>
</dbReference>
<evidence type="ECO:0000256" key="13">
    <source>
        <dbReference type="ARBA" id="ARBA00022723"/>
    </source>
</evidence>
<dbReference type="Pfam" id="PF00391">
    <property type="entry name" value="PEP-utilizers"/>
    <property type="match status" value="1"/>
</dbReference>
<feature type="domain" description="Phosphotransferase system enzyme I N-terminal" evidence="20">
    <location>
        <begin position="14"/>
        <end position="135"/>
    </location>
</feature>
<dbReference type="InterPro" id="IPR024692">
    <property type="entry name" value="PTS_EI"/>
</dbReference>
<keyword evidence="10 17" id="KW-0762">Sugar transport</keyword>
<comment type="similarity">
    <text evidence="5 17">Belongs to the PEP-utilizing enzyme family.</text>
</comment>
<accession>A0ABW5XIF7</accession>
<evidence type="ECO:0000256" key="4">
    <source>
        <dbReference type="ARBA" id="ARBA00004496"/>
    </source>
</evidence>
<evidence type="ECO:0000256" key="14">
    <source>
        <dbReference type="ARBA" id="ARBA00022777"/>
    </source>
</evidence>
<evidence type="ECO:0000256" key="9">
    <source>
        <dbReference type="ARBA" id="ARBA00022490"/>
    </source>
</evidence>
<evidence type="ECO:0000259" key="20">
    <source>
        <dbReference type="Pfam" id="PF05524"/>
    </source>
</evidence>
<dbReference type="SUPFAM" id="SSF52009">
    <property type="entry name" value="Phosphohistidine domain"/>
    <property type="match status" value="1"/>
</dbReference>
<keyword evidence="8 17" id="KW-0813">Transport</keyword>